<dbReference type="AlphaFoldDB" id="A0A814KFC1"/>
<keyword evidence="8" id="KW-1185">Reference proteome</keyword>
<dbReference type="GO" id="GO:0005975">
    <property type="term" value="P:carbohydrate metabolic process"/>
    <property type="evidence" value="ECO:0007669"/>
    <property type="project" value="InterPro"/>
</dbReference>
<dbReference type="InterPro" id="IPR001579">
    <property type="entry name" value="Glyco_hydro_18_chit_AS"/>
</dbReference>
<reference evidence="7" key="1">
    <citation type="submission" date="2021-02" db="EMBL/GenBank/DDBJ databases">
        <authorList>
            <person name="Nowell W R."/>
        </authorList>
    </citation>
    <scope>NUCLEOTIDE SEQUENCE</scope>
    <source>
        <strain evidence="7">Ploen Becks lab</strain>
    </source>
</reference>
<keyword evidence="5" id="KW-0732">Signal</keyword>
<dbReference type="Gene3D" id="3.20.20.80">
    <property type="entry name" value="Glycosidases"/>
    <property type="match status" value="2"/>
</dbReference>
<dbReference type="GO" id="GO:0005576">
    <property type="term" value="C:extracellular region"/>
    <property type="evidence" value="ECO:0007669"/>
    <property type="project" value="TreeGrafter"/>
</dbReference>
<evidence type="ECO:0000256" key="2">
    <source>
        <dbReference type="ARBA" id="ARBA00023295"/>
    </source>
</evidence>
<organism evidence="7 8">
    <name type="scientific">Brachionus calyciflorus</name>
    <dbReference type="NCBI Taxonomy" id="104777"/>
    <lineage>
        <taxon>Eukaryota</taxon>
        <taxon>Metazoa</taxon>
        <taxon>Spiralia</taxon>
        <taxon>Gnathifera</taxon>
        <taxon>Rotifera</taxon>
        <taxon>Eurotatoria</taxon>
        <taxon>Monogononta</taxon>
        <taxon>Pseudotrocha</taxon>
        <taxon>Ploima</taxon>
        <taxon>Brachionidae</taxon>
        <taxon>Brachionus</taxon>
    </lineage>
</organism>
<dbReference type="InterPro" id="IPR050314">
    <property type="entry name" value="Glycosyl_Hydrlase_18"/>
</dbReference>
<dbReference type="PANTHER" id="PTHR11177:SF317">
    <property type="entry name" value="CHITINASE 12-RELATED"/>
    <property type="match status" value="1"/>
</dbReference>
<dbReference type="GO" id="GO:0008061">
    <property type="term" value="F:chitin binding"/>
    <property type="evidence" value="ECO:0007669"/>
    <property type="project" value="InterPro"/>
</dbReference>
<feature type="domain" description="GH18" evidence="6">
    <location>
        <begin position="9"/>
        <end position="376"/>
    </location>
</feature>
<evidence type="ECO:0000256" key="5">
    <source>
        <dbReference type="SAM" id="SignalP"/>
    </source>
</evidence>
<evidence type="ECO:0000313" key="8">
    <source>
        <dbReference type="Proteomes" id="UP000663879"/>
    </source>
</evidence>
<dbReference type="InterPro" id="IPR017853">
    <property type="entry name" value="GH"/>
</dbReference>
<dbReference type="InterPro" id="IPR011583">
    <property type="entry name" value="Chitinase_II/V-like_cat"/>
</dbReference>
<dbReference type="InterPro" id="IPR029070">
    <property type="entry name" value="Chitinase_insertion_sf"/>
</dbReference>
<feature type="signal peptide" evidence="5">
    <location>
        <begin position="1"/>
        <end position="23"/>
    </location>
</feature>
<dbReference type="Pfam" id="PF00704">
    <property type="entry name" value="Glyco_hydro_18"/>
    <property type="match status" value="1"/>
</dbReference>
<dbReference type="EMBL" id="CAJNOC010005310">
    <property type="protein sequence ID" value="CAF1048730.1"/>
    <property type="molecule type" value="Genomic_DNA"/>
</dbReference>
<evidence type="ECO:0000259" key="6">
    <source>
        <dbReference type="PROSITE" id="PS51910"/>
    </source>
</evidence>
<keyword evidence="2 3" id="KW-0326">Glycosidase</keyword>
<dbReference type="PROSITE" id="PS51910">
    <property type="entry name" value="GH18_2"/>
    <property type="match status" value="1"/>
</dbReference>
<comment type="similarity">
    <text evidence="4">Belongs to the glycosyl hydrolase 18 family.</text>
</comment>
<dbReference type="Proteomes" id="UP000663879">
    <property type="component" value="Unassembled WGS sequence"/>
</dbReference>
<dbReference type="InterPro" id="IPR001223">
    <property type="entry name" value="Glyco_hydro18_cat"/>
</dbReference>
<dbReference type="GO" id="GO:0006032">
    <property type="term" value="P:chitin catabolic process"/>
    <property type="evidence" value="ECO:0007669"/>
    <property type="project" value="UniProtKB-ARBA"/>
</dbReference>
<evidence type="ECO:0000256" key="1">
    <source>
        <dbReference type="ARBA" id="ARBA00022801"/>
    </source>
</evidence>
<dbReference type="SMART" id="SM00636">
    <property type="entry name" value="Glyco_18"/>
    <property type="match status" value="1"/>
</dbReference>
<evidence type="ECO:0000256" key="4">
    <source>
        <dbReference type="RuleBase" id="RU004453"/>
    </source>
</evidence>
<dbReference type="OrthoDB" id="73875at2759"/>
<gene>
    <name evidence="7" type="ORF">OXX778_LOCUS18717</name>
</gene>
<evidence type="ECO:0000313" key="7">
    <source>
        <dbReference type="EMBL" id="CAF1048730.1"/>
    </source>
</evidence>
<comment type="caution">
    <text evidence="7">The sequence shown here is derived from an EMBL/GenBank/DDBJ whole genome shotgun (WGS) entry which is preliminary data.</text>
</comment>
<protein>
    <recommendedName>
        <fullName evidence="6">GH18 domain-containing protein</fullName>
    </recommendedName>
</protein>
<evidence type="ECO:0000256" key="3">
    <source>
        <dbReference type="RuleBase" id="RU000489"/>
    </source>
</evidence>
<name>A0A814KFC1_9BILA</name>
<dbReference type="GO" id="GO:0004568">
    <property type="term" value="F:chitinase activity"/>
    <property type="evidence" value="ECO:0007669"/>
    <property type="project" value="UniProtKB-ARBA"/>
</dbReference>
<accession>A0A814KFC1</accession>
<feature type="chain" id="PRO_5032807110" description="GH18 domain-containing protein" evidence="5">
    <location>
        <begin position="24"/>
        <end position="450"/>
    </location>
</feature>
<sequence>MSFKFHNLLLIVCMFILNDGVKSCDEPLRRVCYYTSWGGVLPLPEHCTHVIHSFATMENGVLDGVWSNPLKELKQKNAELKLMVAVGGWGFGVTRMTEMLKDESTRKKFVDHSVGFLRKFEFDGLDLDFEYPGINMTDNQNQNRFSPPEDKQRFTLLIKELREKFDAESASGSKLILSAAVGCRQPDIDNGYEIEKISQYLDFINLMSYDLRGSMDEFASHHSPLYSGSYEEGEQKVFNQDWVVNYFISNGAPPEKLNLGLAMYGKSFVWNSDARMIGGPAKFGDFVSYKQVCGYLNSKWKRVWVDDQQVPFIFQGNVMVGYDDPESIGIKLNYTVQRGLGGVLIWSVDQDDNTGYGCNNGKFPLMTKIYDTLKDQKTICTTTPKPTTRAPEAAANRTKMITPAWKKTSKFLPKDIRGSRYGLGSSSDKLHQSRLIQLLISLIVSVIYLF</sequence>
<dbReference type="PANTHER" id="PTHR11177">
    <property type="entry name" value="CHITINASE"/>
    <property type="match status" value="1"/>
</dbReference>
<dbReference type="SUPFAM" id="SSF51445">
    <property type="entry name" value="(Trans)glycosidases"/>
    <property type="match status" value="1"/>
</dbReference>
<keyword evidence="1 3" id="KW-0378">Hydrolase</keyword>
<dbReference type="SUPFAM" id="SSF54556">
    <property type="entry name" value="Chitinase insertion domain"/>
    <property type="match status" value="1"/>
</dbReference>
<dbReference type="PROSITE" id="PS01095">
    <property type="entry name" value="GH18_1"/>
    <property type="match status" value="1"/>
</dbReference>
<proteinExistence type="inferred from homology"/>